<keyword evidence="1" id="KW-0694">RNA-binding</keyword>
<evidence type="ECO:0000256" key="1">
    <source>
        <dbReference type="RuleBase" id="RU363098"/>
    </source>
</evidence>
<comment type="catalytic activity">
    <reaction evidence="1">
        <text>RNA(n) + a ribonucleoside 5'-triphosphate = RNA(n+1) + diphosphate</text>
        <dbReference type="Rhea" id="RHEA:21248"/>
        <dbReference type="Rhea" id="RHEA-COMP:14527"/>
        <dbReference type="Rhea" id="RHEA-COMP:17342"/>
        <dbReference type="ChEBI" id="CHEBI:33019"/>
        <dbReference type="ChEBI" id="CHEBI:61557"/>
        <dbReference type="ChEBI" id="CHEBI:140395"/>
        <dbReference type="EC" id="2.7.7.48"/>
    </reaction>
</comment>
<dbReference type="InterPro" id="IPR057596">
    <property type="entry name" value="RDRP_core"/>
</dbReference>
<keyword evidence="1" id="KW-0808">Transferase</keyword>
<dbReference type="EMBL" id="ML986648">
    <property type="protein sequence ID" value="KAF2261917.1"/>
    <property type="molecule type" value="Genomic_DNA"/>
</dbReference>
<dbReference type="Proteomes" id="UP000800093">
    <property type="component" value="Unassembled WGS sequence"/>
</dbReference>
<dbReference type="AlphaFoldDB" id="A0A9P4K602"/>
<comment type="caution">
    <text evidence="3">The sequence shown here is derived from an EMBL/GenBank/DDBJ whole genome shotgun (WGS) entry which is preliminary data.</text>
</comment>
<keyword evidence="1" id="KW-0548">Nucleotidyltransferase</keyword>
<dbReference type="PANTHER" id="PTHR23079">
    <property type="entry name" value="RNA-DEPENDENT RNA POLYMERASE"/>
    <property type="match status" value="1"/>
</dbReference>
<dbReference type="GO" id="GO:0003968">
    <property type="term" value="F:RNA-directed RNA polymerase activity"/>
    <property type="evidence" value="ECO:0007669"/>
    <property type="project" value="UniProtKB-KW"/>
</dbReference>
<feature type="domain" description="RDRP core" evidence="2">
    <location>
        <begin position="9"/>
        <end position="155"/>
    </location>
</feature>
<proteinExistence type="inferred from homology"/>
<dbReference type="EC" id="2.7.7.48" evidence="1"/>
<protein>
    <recommendedName>
        <fullName evidence="1">RNA-dependent RNA polymerase</fullName>
        <ecNumber evidence="1">2.7.7.48</ecNumber>
    </recommendedName>
</protein>
<sequence length="161" mass="18081">MYAATKEEISAKVEAMSDFSKLKSVGKKVKPIGLLFSCANMVPELPRVAAKTFEDAKSGDYIFTHECGLISEQLAYSLSRHKGVLTLDLTLRGQIQVRFRESMRRFKDVADHDFSIINFSKPYASGNLNDEAVVLLHTLDISQETLLRKQTQHLQFLGNVS</sequence>
<reference evidence="4" key="1">
    <citation type="journal article" date="2020" name="Stud. Mycol.">
        <title>101 Dothideomycetes genomes: A test case for predicting lifestyles and emergence of pathogens.</title>
        <authorList>
            <person name="Haridas S."/>
            <person name="Albert R."/>
            <person name="Binder M."/>
            <person name="Bloem J."/>
            <person name="LaButti K."/>
            <person name="Salamov A."/>
            <person name="Andreopoulos B."/>
            <person name="Baker S."/>
            <person name="Barry K."/>
            <person name="Bills G."/>
            <person name="Bluhm B."/>
            <person name="Cannon C."/>
            <person name="Castanera R."/>
            <person name="Culley D."/>
            <person name="Daum C."/>
            <person name="Ezra D."/>
            <person name="Gonzalez J."/>
            <person name="Henrissat B."/>
            <person name="Kuo A."/>
            <person name="Liang C."/>
            <person name="Lipzen A."/>
            <person name="Lutzoni F."/>
            <person name="Magnuson J."/>
            <person name="Mondo S."/>
            <person name="Nolan M."/>
            <person name="Ohm R."/>
            <person name="Pangilinan J."/>
            <person name="Park H.-J."/>
            <person name="Ramirez L."/>
            <person name="Alfaro M."/>
            <person name="Sun H."/>
            <person name="Tritt A."/>
            <person name="Yoshinaga Y."/>
            <person name="Zwiers L.-H."/>
            <person name="Turgeon B."/>
            <person name="Goodwin S."/>
            <person name="Spatafora J."/>
            <person name="Crous P."/>
            <person name="Grigoriev I."/>
        </authorList>
    </citation>
    <scope>NUCLEOTIDE SEQUENCE [LARGE SCALE GENOMIC DNA]</scope>
    <source>
        <strain evidence="4">CBS 304.66</strain>
    </source>
</reference>
<accession>A0A9P4K602</accession>
<dbReference type="GO" id="GO:0003723">
    <property type="term" value="F:RNA binding"/>
    <property type="evidence" value="ECO:0007669"/>
    <property type="project" value="UniProtKB-KW"/>
</dbReference>
<dbReference type="GO" id="GO:0030422">
    <property type="term" value="P:siRNA processing"/>
    <property type="evidence" value="ECO:0007669"/>
    <property type="project" value="TreeGrafter"/>
</dbReference>
<dbReference type="InterPro" id="IPR007855">
    <property type="entry name" value="RDRP"/>
</dbReference>
<keyword evidence="1" id="KW-0696">RNA-directed RNA polymerase</keyword>
<name>A0A9P4K602_9PLEO</name>
<comment type="similarity">
    <text evidence="1">Belongs to the RdRP family.</text>
</comment>
<dbReference type="GO" id="GO:0031380">
    <property type="term" value="C:nuclear RNA-directed RNA polymerase complex"/>
    <property type="evidence" value="ECO:0007669"/>
    <property type="project" value="TreeGrafter"/>
</dbReference>
<evidence type="ECO:0000259" key="2">
    <source>
        <dbReference type="Pfam" id="PF05183"/>
    </source>
</evidence>
<evidence type="ECO:0000313" key="4">
    <source>
        <dbReference type="Proteomes" id="UP000800093"/>
    </source>
</evidence>
<keyword evidence="4" id="KW-1185">Reference proteome</keyword>
<dbReference type="OrthoDB" id="6513042at2759"/>
<dbReference type="PANTHER" id="PTHR23079:SF55">
    <property type="entry name" value="RNA-DIRECTED RNA POLYMERASE"/>
    <property type="match status" value="1"/>
</dbReference>
<organism evidence="3 4">
    <name type="scientific">Lojkania enalia</name>
    <dbReference type="NCBI Taxonomy" id="147567"/>
    <lineage>
        <taxon>Eukaryota</taxon>
        <taxon>Fungi</taxon>
        <taxon>Dikarya</taxon>
        <taxon>Ascomycota</taxon>
        <taxon>Pezizomycotina</taxon>
        <taxon>Dothideomycetes</taxon>
        <taxon>Pleosporomycetidae</taxon>
        <taxon>Pleosporales</taxon>
        <taxon>Pleosporales incertae sedis</taxon>
        <taxon>Lojkania</taxon>
    </lineage>
</organism>
<gene>
    <name evidence="3" type="ORF">CC78DRAFT_570180</name>
</gene>
<evidence type="ECO:0000313" key="3">
    <source>
        <dbReference type="EMBL" id="KAF2261917.1"/>
    </source>
</evidence>
<dbReference type="Pfam" id="PF05183">
    <property type="entry name" value="RdRP"/>
    <property type="match status" value="1"/>
</dbReference>